<organism evidence="1 2">
    <name type="scientific">Puccinia sorghi</name>
    <dbReference type="NCBI Taxonomy" id="27349"/>
    <lineage>
        <taxon>Eukaryota</taxon>
        <taxon>Fungi</taxon>
        <taxon>Dikarya</taxon>
        <taxon>Basidiomycota</taxon>
        <taxon>Pucciniomycotina</taxon>
        <taxon>Pucciniomycetes</taxon>
        <taxon>Pucciniales</taxon>
        <taxon>Pucciniaceae</taxon>
        <taxon>Puccinia</taxon>
    </lineage>
</organism>
<dbReference type="Proteomes" id="UP000037035">
    <property type="component" value="Unassembled WGS sequence"/>
</dbReference>
<accession>A0A0L6VUU1</accession>
<evidence type="ECO:0000313" key="2">
    <source>
        <dbReference type="Proteomes" id="UP000037035"/>
    </source>
</evidence>
<proteinExistence type="predicted"/>
<evidence type="ECO:0000313" key="1">
    <source>
        <dbReference type="EMBL" id="KNZ64481.1"/>
    </source>
</evidence>
<dbReference type="OrthoDB" id="624774at2759"/>
<dbReference type="EMBL" id="LAVV01000266">
    <property type="protein sequence ID" value="KNZ64481.1"/>
    <property type="molecule type" value="Genomic_DNA"/>
</dbReference>
<dbReference type="VEuPathDB" id="FungiDB:VP01_1023g4"/>
<protein>
    <submittedName>
        <fullName evidence="1">Uncharacterized protein</fullName>
    </submittedName>
</protein>
<dbReference type="AlphaFoldDB" id="A0A0L6VUU1"/>
<gene>
    <name evidence="1" type="ORF">VP01_1023g4</name>
</gene>
<comment type="caution">
    <text evidence="1">The sequence shown here is derived from an EMBL/GenBank/DDBJ whole genome shotgun (WGS) entry which is preliminary data.</text>
</comment>
<sequence length="119" mass="13472">MVPRGLILRESRVVRIEKTAAADKRVCSHRDRSERRDQSGAGHIEAKFQHMIIENERGMGTSDFFNEGGSAVVSEPEPAQEAHFSQFVSQFQTLHNSELHCQLRNDLVQHLWMLKGSSG</sequence>
<name>A0A0L6VUU1_9BASI</name>
<keyword evidence="2" id="KW-1185">Reference proteome</keyword>
<reference evidence="1 2" key="1">
    <citation type="submission" date="2015-08" db="EMBL/GenBank/DDBJ databases">
        <title>Next Generation Sequencing and Analysis of the Genome of Puccinia sorghi L Schw, the Causal Agent of Maize Common Rust.</title>
        <authorList>
            <person name="Rochi L."/>
            <person name="Burguener G."/>
            <person name="Darino M."/>
            <person name="Turjanski A."/>
            <person name="Kreff E."/>
            <person name="Dieguez M.J."/>
            <person name="Sacco F."/>
        </authorList>
    </citation>
    <scope>NUCLEOTIDE SEQUENCE [LARGE SCALE GENOMIC DNA]</scope>
    <source>
        <strain evidence="1 2">RO10H11247</strain>
    </source>
</reference>